<evidence type="ECO:0000256" key="8">
    <source>
        <dbReference type="ARBA" id="ARBA00022848"/>
    </source>
</evidence>
<evidence type="ECO:0000256" key="2">
    <source>
        <dbReference type="ARBA" id="ARBA00004174"/>
    </source>
</evidence>
<reference evidence="16" key="1">
    <citation type="submission" date="2023-06" db="EMBL/GenBank/DDBJ databases">
        <authorList>
            <person name="Fu X."/>
            <person name="Zhu X."/>
        </authorList>
    </citation>
    <scope>NUCLEOTIDE SEQUENCE</scope>
    <source>
        <strain evidence="16">XCY_ONT2</strain>
        <tissue evidence="16">Whole body</tissue>
    </source>
</reference>
<dbReference type="SUPFAM" id="SSF48264">
    <property type="entry name" value="Cytochrome P450"/>
    <property type="match status" value="1"/>
</dbReference>
<dbReference type="FunFam" id="1.10.630.10:FF:000042">
    <property type="entry name" value="Cytochrome P450"/>
    <property type="match status" value="1"/>
</dbReference>
<evidence type="ECO:0000256" key="11">
    <source>
        <dbReference type="ARBA" id="ARBA00023033"/>
    </source>
</evidence>
<dbReference type="AlphaFoldDB" id="A0AAN7Z7J6"/>
<evidence type="ECO:0000256" key="1">
    <source>
        <dbReference type="ARBA" id="ARBA00001971"/>
    </source>
</evidence>
<dbReference type="GO" id="GO:0020037">
    <property type="term" value="F:heme binding"/>
    <property type="evidence" value="ECO:0007669"/>
    <property type="project" value="InterPro"/>
</dbReference>
<evidence type="ECO:0000256" key="5">
    <source>
        <dbReference type="ARBA" id="ARBA00022617"/>
    </source>
</evidence>
<evidence type="ECO:0000256" key="4">
    <source>
        <dbReference type="ARBA" id="ARBA00010617"/>
    </source>
</evidence>
<proteinExistence type="inferred from homology"/>
<keyword evidence="8" id="KW-0492">Microsome</keyword>
<evidence type="ECO:0000256" key="7">
    <source>
        <dbReference type="ARBA" id="ARBA00022824"/>
    </source>
</evidence>
<name>A0AAN7Z7J6_9COLE</name>
<accession>A0AAN7Z7J6</accession>
<comment type="similarity">
    <text evidence="4 14">Belongs to the cytochrome P450 family.</text>
</comment>
<evidence type="ECO:0000256" key="9">
    <source>
        <dbReference type="ARBA" id="ARBA00023002"/>
    </source>
</evidence>
<evidence type="ECO:0000256" key="6">
    <source>
        <dbReference type="ARBA" id="ARBA00022723"/>
    </source>
</evidence>
<evidence type="ECO:0000256" key="13">
    <source>
        <dbReference type="PIRSR" id="PIRSR602401-1"/>
    </source>
</evidence>
<keyword evidence="10 13" id="KW-0408">Iron</keyword>
<dbReference type="InterPro" id="IPR050476">
    <property type="entry name" value="Insect_CytP450_Detox"/>
</dbReference>
<feature type="binding site" description="axial binding residue" evidence="13">
    <location>
        <position position="437"/>
    </location>
    <ligand>
        <name>heme</name>
        <dbReference type="ChEBI" id="CHEBI:30413"/>
    </ligand>
    <ligandPart>
        <name>Fe</name>
        <dbReference type="ChEBI" id="CHEBI:18248"/>
    </ligandPart>
</feature>
<dbReference type="Pfam" id="PF00067">
    <property type="entry name" value="p450"/>
    <property type="match status" value="1"/>
</dbReference>
<dbReference type="Proteomes" id="UP001329430">
    <property type="component" value="Chromosome 10"/>
</dbReference>
<dbReference type="EMBL" id="JAVRBK010000010">
    <property type="protein sequence ID" value="KAK5638930.1"/>
    <property type="molecule type" value="Genomic_DNA"/>
</dbReference>
<dbReference type="GO" id="GO:0004497">
    <property type="term" value="F:monooxygenase activity"/>
    <property type="evidence" value="ECO:0007669"/>
    <property type="project" value="UniProtKB-KW"/>
</dbReference>
<dbReference type="InterPro" id="IPR036396">
    <property type="entry name" value="Cyt_P450_sf"/>
</dbReference>
<dbReference type="InterPro" id="IPR017972">
    <property type="entry name" value="Cyt_P450_CS"/>
</dbReference>
<keyword evidence="11 14" id="KW-0503">Monooxygenase</keyword>
<keyword evidence="12" id="KW-0472">Membrane</keyword>
<sequence>MMLIILIIPFIVIIVYFKKAWLYWKNRGVEVVPVKFPFGNAQNIILQKNSLGEEVQKAYTIYKKEKLHYGGFYFITRPIFILVDLNLIKNVLVKDFQFFSDRFMYVNEEIDPLSGHLFSLKGKTWKSIRMKLTPTFTSEKMKIMFDIFFKCSNSLVGVMDEHVENTKVVDIKEIIARFTTDIIACCAFGVDCDSLWDANSEFRKYGMKAFRKGIFQIIKDLIWNSCPKVAHLLNFRLFPKDVCEFFVHMVEETIRYRESNHTSRKDLMQLLMQIKNDSSNSVTVKELAAQAFGFFIAGFETSTNALNFLFYEIVNNNSIQNSLRTEINDVLQRHGSNVTYNAIKEMTYMDKCIFETLRKYPPFPLLIRECSQTYRIPETNLTIEKGTNIFIPLLGIHYDCNYYPNPTKFDPERFSDVKKSERNPFSWLPFGEGPRNCIGMRFGLLQTKIALAVLLKNYEFSCNENTNLPLGFSPKGFMLRSKNRLWLNVEKI</sequence>
<dbReference type="GO" id="GO:0016705">
    <property type="term" value="F:oxidoreductase activity, acting on paired donors, with incorporation or reduction of molecular oxygen"/>
    <property type="evidence" value="ECO:0007669"/>
    <property type="project" value="InterPro"/>
</dbReference>
<protein>
    <recommendedName>
        <fullName evidence="18">Cytochrome P450</fullName>
    </recommendedName>
</protein>
<dbReference type="GO" id="GO:0005506">
    <property type="term" value="F:iron ion binding"/>
    <property type="evidence" value="ECO:0007669"/>
    <property type="project" value="InterPro"/>
</dbReference>
<evidence type="ECO:0000256" key="3">
    <source>
        <dbReference type="ARBA" id="ARBA00004406"/>
    </source>
</evidence>
<dbReference type="PANTHER" id="PTHR24292">
    <property type="entry name" value="CYTOCHROME P450"/>
    <property type="match status" value="1"/>
</dbReference>
<dbReference type="InterPro" id="IPR002401">
    <property type="entry name" value="Cyt_P450_E_grp-I"/>
</dbReference>
<keyword evidence="7" id="KW-0256">Endoplasmic reticulum</keyword>
<comment type="caution">
    <text evidence="16">The sequence shown here is derived from an EMBL/GenBank/DDBJ whole genome shotgun (WGS) entry which is preliminary data.</text>
</comment>
<evidence type="ECO:0000313" key="16">
    <source>
        <dbReference type="EMBL" id="KAK5638930.1"/>
    </source>
</evidence>
<comment type="subcellular location">
    <subcellularLocation>
        <location evidence="3">Endoplasmic reticulum membrane</location>
        <topology evidence="3">Peripheral membrane protein</topology>
    </subcellularLocation>
    <subcellularLocation>
        <location evidence="2">Microsome membrane</location>
        <topology evidence="2">Peripheral membrane protein</topology>
    </subcellularLocation>
</comment>
<keyword evidence="9 14" id="KW-0560">Oxidoreductase</keyword>
<comment type="cofactor">
    <cofactor evidence="1 13">
        <name>heme</name>
        <dbReference type="ChEBI" id="CHEBI:30413"/>
    </cofactor>
</comment>
<keyword evidence="5 13" id="KW-0349">Heme</keyword>
<evidence type="ECO:0000313" key="17">
    <source>
        <dbReference type="Proteomes" id="UP001329430"/>
    </source>
</evidence>
<evidence type="ECO:0008006" key="18">
    <source>
        <dbReference type="Google" id="ProtNLM"/>
    </source>
</evidence>
<gene>
    <name evidence="15" type="ORF">RI129_013210</name>
    <name evidence="16" type="ORF">RI129_013225</name>
</gene>
<dbReference type="InterPro" id="IPR001128">
    <property type="entry name" value="Cyt_P450"/>
</dbReference>
<evidence type="ECO:0000256" key="12">
    <source>
        <dbReference type="ARBA" id="ARBA00023136"/>
    </source>
</evidence>
<dbReference type="Gene3D" id="1.10.630.10">
    <property type="entry name" value="Cytochrome P450"/>
    <property type="match status" value="1"/>
</dbReference>
<dbReference type="PRINTS" id="PR00463">
    <property type="entry name" value="EP450I"/>
</dbReference>
<dbReference type="PRINTS" id="PR00385">
    <property type="entry name" value="P450"/>
</dbReference>
<evidence type="ECO:0000256" key="10">
    <source>
        <dbReference type="ARBA" id="ARBA00023004"/>
    </source>
</evidence>
<evidence type="ECO:0000256" key="14">
    <source>
        <dbReference type="RuleBase" id="RU000461"/>
    </source>
</evidence>
<dbReference type="CDD" id="cd11056">
    <property type="entry name" value="CYP6-like"/>
    <property type="match status" value="1"/>
</dbReference>
<keyword evidence="6 13" id="KW-0479">Metal-binding</keyword>
<organism evidence="16 17">
    <name type="scientific">Pyrocoelia pectoralis</name>
    <dbReference type="NCBI Taxonomy" id="417401"/>
    <lineage>
        <taxon>Eukaryota</taxon>
        <taxon>Metazoa</taxon>
        <taxon>Ecdysozoa</taxon>
        <taxon>Arthropoda</taxon>
        <taxon>Hexapoda</taxon>
        <taxon>Insecta</taxon>
        <taxon>Pterygota</taxon>
        <taxon>Neoptera</taxon>
        <taxon>Endopterygota</taxon>
        <taxon>Coleoptera</taxon>
        <taxon>Polyphaga</taxon>
        <taxon>Elateriformia</taxon>
        <taxon>Elateroidea</taxon>
        <taxon>Lampyridae</taxon>
        <taxon>Lampyrinae</taxon>
        <taxon>Pyrocoelia</taxon>
    </lineage>
</organism>
<dbReference type="EMBL" id="JAVRBK010000010">
    <property type="protein sequence ID" value="KAK5638915.1"/>
    <property type="molecule type" value="Genomic_DNA"/>
</dbReference>
<dbReference type="PANTHER" id="PTHR24292:SF100">
    <property type="entry name" value="CYTOCHROME P450 6A16, ISOFORM B-RELATED"/>
    <property type="match status" value="1"/>
</dbReference>
<keyword evidence="17" id="KW-1185">Reference proteome</keyword>
<dbReference type="PROSITE" id="PS00086">
    <property type="entry name" value="CYTOCHROME_P450"/>
    <property type="match status" value="1"/>
</dbReference>
<reference evidence="16 17" key="2">
    <citation type="journal article" date="2024" name="Insects">
        <title>An Improved Chromosome-Level Genome Assembly of the Firefly Pyrocoelia pectoralis.</title>
        <authorList>
            <person name="Fu X."/>
            <person name="Meyer-Rochow V.B."/>
            <person name="Ballantyne L."/>
            <person name="Zhu X."/>
        </authorList>
    </citation>
    <scope>NUCLEOTIDE SEQUENCE [LARGE SCALE GENOMIC DNA]</scope>
    <source>
        <strain evidence="16">XCY_ONT2</strain>
    </source>
</reference>
<dbReference type="GO" id="GO:0005789">
    <property type="term" value="C:endoplasmic reticulum membrane"/>
    <property type="evidence" value="ECO:0007669"/>
    <property type="project" value="UniProtKB-SubCell"/>
</dbReference>
<evidence type="ECO:0000313" key="15">
    <source>
        <dbReference type="EMBL" id="KAK5638915.1"/>
    </source>
</evidence>